<gene>
    <name evidence="13 19" type="primary">uvrB</name>
    <name evidence="19" type="ORF">IAC95_03840</name>
</gene>
<dbReference type="Pfam" id="PF12344">
    <property type="entry name" value="UvrB"/>
    <property type="match status" value="1"/>
</dbReference>
<evidence type="ECO:0000256" key="12">
    <source>
        <dbReference type="ARBA" id="ARBA00029504"/>
    </source>
</evidence>
<evidence type="ECO:0000313" key="20">
    <source>
        <dbReference type="Proteomes" id="UP000824200"/>
    </source>
</evidence>
<dbReference type="InterPro" id="IPR027417">
    <property type="entry name" value="P-loop_NTPase"/>
</dbReference>
<dbReference type="EMBL" id="DVHL01000031">
    <property type="protein sequence ID" value="HIR65991.1"/>
    <property type="molecule type" value="Genomic_DNA"/>
</dbReference>
<evidence type="ECO:0000256" key="14">
    <source>
        <dbReference type="RuleBase" id="RU003587"/>
    </source>
</evidence>
<dbReference type="CDD" id="cd18790">
    <property type="entry name" value="SF2_C_UvrB"/>
    <property type="match status" value="1"/>
</dbReference>
<dbReference type="NCBIfam" id="TIGR00631">
    <property type="entry name" value="uvrb"/>
    <property type="match status" value="1"/>
</dbReference>
<evidence type="ECO:0000256" key="3">
    <source>
        <dbReference type="ARBA" id="ARBA00022490"/>
    </source>
</evidence>
<dbReference type="SUPFAM" id="SSF52540">
    <property type="entry name" value="P-loop containing nucleoside triphosphate hydrolases"/>
    <property type="match status" value="2"/>
</dbReference>
<feature type="short sequence motif" description="Beta-hairpin" evidence="13">
    <location>
        <begin position="90"/>
        <end position="113"/>
    </location>
</feature>
<evidence type="ECO:0000256" key="15">
    <source>
        <dbReference type="SAM" id="Coils"/>
    </source>
</evidence>
<evidence type="ECO:0000256" key="13">
    <source>
        <dbReference type="HAMAP-Rule" id="MF_00204"/>
    </source>
</evidence>
<comment type="similarity">
    <text evidence="2 13 14">Belongs to the UvrB family.</text>
</comment>
<evidence type="ECO:0000256" key="6">
    <source>
        <dbReference type="ARBA" id="ARBA00022769"/>
    </source>
</evidence>
<dbReference type="SMART" id="SM00490">
    <property type="entry name" value="HELICc"/>
    <property type="match status" value="1"/>
</dbReference>
<proteinExistence type="inferred from homology"/>
<comment type="subunit">
    <text evidence="11 13 14">Forms a heterotetramer with UvrA during the search for lesions. Interacts with UvrC in an incision complex.</text>
</comment>
<comment type="subcellular location">
    <subcellularLocation>
        <location evidence="1 13 14">Cytoplasm</location>
    </subcellularLocation>
</comment>
<dbReference type="PANTHER" id="PTHR24029">
    <property type="entry name" value="UVRABC SYSTEM PROTEIN B"/>
    <property type="match status" value="1"/>
</dbReference>
<keyword evidence="9 13" id="KW-0234">DNA repair</keyword>
<evidence type="ECO:0000256" key="11">
    <source>
        <dbReference type="ARBA" id="ARBA00026033"/>
    </source>
</evidence>
<evidence type="ECO:0000259" key="17">
    <source>
        <dbReference type="PROSITE" id="PS51192"/>
    </source>
</evidence>
<dbReference type="InterPro" id="IPR001650">
    <property type="entry name" value="Helicase_C-like"/>
</dbReference>
<dbReference type="AlphaFoldDB" id="A0A9D1J858"/>
<dbReference type="Pfam" id="PF17757">
    <property type="entry name" value="UvrB_inter"/>
    <property type="match status" value="1"/>
</dbReference>
<dbReference type="Pfam" id="PF04851">
    <property type="entry name" value="ResIII"/>
    <property type="match status" value="1"/>
</dbReference>
<keyword evidence="7 13" id="KW-0067">ATP-binding</keyword>
<dbReference type="Pfam" id="PF02151">
    <property type="entry name" value="UVR"/>
    <property type="match status" value="1"/>
</dbReference>
<comment type="caution">
    <text evidence="19">The sequence shown here is derived from an EMBL/GenBank/DDBJ whole genome shotgun (WGS) entry which is preliminary data.</text>
</comment>
<dbReference type="InterPro" id="IPR014001">
    <property type="entry name" value="Helicase_ATP-bd"/>
</dbReference>
<feature type="binding site" evidence="13">
    <location>
        <begin position="37"/>
        <end position="44"/>
    </location>
    <ligand>
        <name>ATP</name>
        <dbReference type="ChEBI" id="CHEBI:30616"/>
    </ligand>
</feature>
<keyword evidence="15" id="KW-0175">Coiled coil</keyword>
<dbReference type="InterPro" id="IPR024759">
    <property type="entry name" value="UvrB_YAD/RRR_dom"/>
</dbReference>
<dbReference type="GO" id="GO:0005524">
    <property type="term" value="F:ATP binding"/>
    <property type="evidence" value="ECO:0007669"/>
    <property type="project" value="UniProtKB-UniRule"/>
</dbReference>
<dbReference type="InterPro" id="IPR036876">
    <property type="entry name" value="UVR_dom_sf"/>
</dbReference>
<evidence type="ECO:0000256" key="5">
    <source>
        <dbReference type="ARBA" id="ARBA00022763"/>
    </source>
</evidence>
<dbReference type="GO" id="GO:0006289">
    <property type="term" value="P:nucleotide-excision repair"/>
    <property type="evidence" value="ECO:0007669"/>
    <property type="project" value="UniProtKB-UniRule"/>
</dbReference>
<dbReference type="GO" id="GO:0009381">
    <property type="term" value="F:excinuclease ABC activity"/>
    <property type="evidence" value="ECO:0007669"/>
    <property type="project" value="UniProtKB-UniRule"/>
</dbReference>
<feature type="domain" description="UVR" evidence="16">
    <location>
        <begin position="610"/>
        <end position="645"/>
    </location>
</feature>
<dbReference type="PROSITE" id="PS51192">
    <property type="entry name" value="HELICASE_ATP_BIND_1"/>
    <property type="match status" value="1"/>
</dbReference>
<dbReference type="SUPFAM" id="SSF46600">
    <property type="entry name" value="C-terminal UvrC-binding domain of UvrB"/>
    <property type="match status" value="1"/>
</dbReference>
<dbReference type="GO" id="GO:0005737">
    <property type="term" value="C:cytoplasm"/>
    <property type="evidence" value="ECO:0007669"/>
    <property type="project" value="UniProtKB-SubCell"/>
</dbReference>
<dbReference type="InterPro" id="IPR001943">
    <property type="entry name" value="UVR_dom"/>
</dbReference>
<evidence type="ECO:0000256" key="9">
    <source>
        <dbReference type="ARBA" id="ARBA00023204"/>
    </source>
</evidence>
<dbReference type="HAMAP" id="MF_00204">
    <property type="entry name" value="UvrB"/>
    <property type="match status" value="1"/>
</dbReference>
<organism evidence="19 20">
    <name type="scientific">Candidatus Fimimonas gallinarum</name>
    <dbReference type="NCBI Taxonomy" id="2840821"/>
    <lineage>
        <taxon>Bacteria</taxon>
        <taxon>Pseudomonadati</taxon>
        <taxon>Myxococcota</taxon>
        <taxon>Myxococcia</taxon>
        <taxon>Myxococcales</taxon>
        <taxon>Cystobacterineae</taxon>
        <taxon>Myxococcaceae</taxon>
        <taxon>Myxococcaceae incertae sedis</taxon>
        <taxon>Candidatus Fimimonas</taxon>
    </lineage>
</organism>
<dbReference type="SMART" id="SM00487">
    <property type="entry name" value="DEXDc"/>
    <property type="match status" value="1"/>
</dbReference>
<dbReference type="InterPro" id="IPR041471">
    <property type="entry name" value="UvrB_inter"/>
</dbReference>
<dbReference type="InterPro" id="IPR006935">
    <property type="entry name" value="Helicase/UvrB_N"/>
</dbReference>
<reference evidence="19" key="1">
    <citation type="submission" date="2020-10" db="EMBL/GenBank/DDBJ databases">
        <authorList>
            <person name="Gilroy R."/>
        </authorList>
    </citation>
    <scope>NUCLEOTIDE SEQUENCE</scope>
    <source>
        <strain evidence="19">CHK121-14286</strain>
    </source>
</reference>
<dbReference type="GO" id="GO:0016887">
    <property type="term" value="F:ATP hydrolysis activity"/>
    <property type="evidence" value="ECO:0007669"/>
    <property type="project" value="InterPro"/>
</dbReference>
<dbReference type="NCBIfam" id="NF003673">
    <property type="entry name" value="PRK05298.1"/>
    <property type="match status" value="1"/>
</dbReference>
<evidence type="ECO:0000313" key="19">
    <source>
        <dbReference type="EMBL" id="HIR65991.1"/>
    </source>
</evidence>
<protein>
    <recommendedName>
        <fullName evidence="12 13">UvrABC system protein B</fullName>
        <shortName evidence="13">Protein UvrB</shortName>
    </recommendedName>
    <alternativeName>
        <fullName evidence="13">Excinuclease ABC subunit B</fullName>
    </alternativeName>
</protein>
<dbReference type="CDD" id="cd17916">
    <property type="entry name" value="DEXHc_UvrB"/>
    <property type="match status" value="1"/>
</dbReference>
<evidence type="ECO:0000259" key="18">
    <source>
        <dbReference type="PROSITE" id="PS51194"/>
    </source>
</evidence>
<feature type="coiled-coil region" evidence="15">
    <location>
        <begin position="606"/>
        <end position="652"/>
    </location>
</feature>
<feature type="domain" description="Helicase ATP-binding" evidence="17">
    <location>
        <begin position="24"/>
        <end position="179"/>
    </location>
</feature>
<evidence type="ECO:0000259" key="16">
    <source>
        <dbReference type="PROSITE" id="PS50151"/>
    </source>
</evidence>
<reference evidence="19" key="2">
    <citation type="journal article" date="2021" name="PeerJ">
        <title>Extensive microbial diversity within the chicken gut microbiome revealed by metagenomics and culture.</title>
        <authorList>
            <person name="Gilroy R."/>
            <person name="Ravi A."/>
            <person name="Getino M."/>
            <person name="Pursley I."/>
            <person name="Horton D.L."/>
            <person name="Alikhan N.F."/>
            <person name="Baker D."/>
            <person name="Gharbi K."/>
            <person name="Hall N."/>
            <person name="Watson M."/>
            <person name="Adriaenssens E.M."/>
            <person name="Foster-Nyarko E."/>
            <person name="Jarju S."/>
            <person name="Secka A."/>
            <person name="Antonio M."/>
            <person name="Oren A."/>
            <person name="Chaudhuri R.R."/>
            <person name="La Ragione R."/>
            <person name="Hildebrand F."/>
            <person name="Pallen M.J."/>
        </authorList>
    </citation>
    <scope>NUCLEOTIDE SEQUENCE</scope>
    <source>
        <strain evidence="19">CHK121-14286</strain>
    </source>
</reference>
<accession>A0A9D1J858</accession>
<keyword evidence="4 13" id="KW-0547">Nucleotide-binding</keyword>
<dbReference type="Gene3D" id="3.40.50.300">
    <property type="entry name" value="P-loop containing nucleotide triphosphate hydrolases"/>
    <property type="match status" value="3"/>
</dbReference>
<evidence type="ECO:0000256" key="8">
    <source>
        <dbReference type="ARBA" id="ARBA00022881"/>
    </source>
</evidence>
<dbReference type="Gene3D" id="4.10.860.10">
    <property type="entry name" value="UVR domain"/>
    <property type="match status" value="1"/>
</dbReference>
<dbReference type="GO" id="GO:0009380">
    <property type="term" value="C:excinuclease repair complex"/>
    <property type="evidence" value="ECO:0007669"/>
    <property type="project" value="InterPro"/>
</dbReference>
<dbReference type="GO" id="GO:0003677">
    <property type="term" value="F:DNA binding"/>
    <property type="evidence" value="ECO:0007669"/>
    <property type="project" value="UniProtKB-UniRule"/>
</dbReference>
<evidence type="ECO:0000256" key="10">
    <source>
        <dbReference type="ARBA" id="ARBA00023236"/>
    </source>
</evidence>
<dbReference type="PANTHER" id="PTHR24029:SF0">
    <property type="entry name" value="UVRABC SYSTEM PROTEIN B"/>
    <property type="match status" value="1"/>
</dbReference>
<evidence type="ECO:0000256" key="4">
    <source>
        <dbReference type="ARBA" id="ARBA00022741"/>
    </source>
</evidence>
<keyword evidence="8 13" id="KW-0267">Excision nuclease</keyword>
<dbReference type="PROSITE" id="PS50151">
    <property type="entry name" value="UVR"/>
    <property type="match status" value="1"/>
</dbReference>
<comment type="function">
    <text evidence="13">The UvrABC repair system catalyzes the recognition and processing of DNA lesions. A damage recognition complex composed of 2 UvrA and 2 UvrB subunits scans DNA for abnormalities. Upon binding of the UvrA(2)B(2) complex to a putative damaged site, the DNA wraps around one UvrB monomer. DNA wrap is dependent on ATP binding by UvrB and probably causes local melting of the DNA helix, facilitating insertion of UvrB beta-hairpin between the DNA strands. Then UvrB probes one DNA strand for the presence of a lesion. If a lesion is found the UvrA subunits dissociate and the UvrB-DNA preincision complex is formed. This complex is subsequently bound by UvrC and the second UvrB is released. If no lesion is found, the DNA wraps around the other UvrB subunit that will check the other stand for damage.</text>
</comment>
<keyword evidence="3 13" id="KW-0963">Cytoplasm</keyword>
<dbReference type="GO" id="GO:0009432">
    <property type="term" value="P:SOS response"/>
    <property type="evidence" value="ECO:0007669"/>
    <property type="project" value="UniProtKB-UniRule"/>
</dbReference>
<dbReference type="Proteomes" id="UP000824200">
    <property type="component" value="Unassembled WGS sequence"/>
</dbReference>
<keyword evidence="5 13" id="KW-0227">DNA damage</keyword>
<keyword evidence="6 13" id="KW-0228">DNA excision</keyword>
<comment type="domain">
    <text evidence="13">The beta-hairpin motif is involved in DNA binding.</text>
</comment>
<evidence type="ECO:0000256" key="1">
    <source>
        <dbReference type="ARBA" id="ARBA00004496"/>
    </source>
</evidence>
<feature type="domain" description="Helicase C-terminal" evidence="18">
    <location>
        <begin position="428"/>
        <end position="590"/>
    </location>
</feature>
<dbReference type="InterPro" id="IPR004807">
    <property type="entry name" value="UvrB"/>
</dbReference>
<dbReference type="PROSITE" id="PS51194">
    <property type="entry name" value="HELICASE_CTER"/>
    <property type="match status" value="1"/>
</dbReference>
<sequence>MNFKLHSNYSPCGDQPQAIKQLTEGLNNGLATQVLRGVTGSGKTFTMANVIANVNRPALVICHNKTLAAQLCNEFREFFPENRVEFFVSYYDYYMPESYIPSRDLYIEKEIDINDEIDKLRHSATCSLFERRDTIVVASVSCIYGLGAPGEYYKMSLSLRPGDNVSREAVIKKLISIQYQRNDMDFHRGTFRVRGDILEIFPAANSEHAIRVEFWGDEIEKISEIDALTGNTVATLLHTIVFPASHYVVEGVTMENALKNIQRDMEKETQAFLDSGKLVEGQRLKQRVSYDMEMMREMGYCSGIENYSRYFDGREAGQPPYTLLDYFPKDFVTFIDESHMTIPQIRGMYNGDRARKTNLVGYGFRLQSAYDNRPLTFDEFDARLGQLICVSATPAEYELRRADDVVEQLIRPTGLLDPMVEVRPVEGQIDNLLGEIHSVVDSGGRVLVTTLTKRMAESLTDFLAKQDIRVRYMHSEIDTLERVEIVSGLKKGEFDVLVGINLLREGLDMPQVKLVAILDADKEGFLRSDTALIQTIGRAARNSEGRVIMYADVITDSMKRAIGETNRRRKIQDDYNKEHNIVPKTISHFVENTLEITQKGETALSAKDLERAIENTTARMKTAANQLDFEKAIQLREEVVRLTKQLEKLKKKKKGQA</sequence>
<evidence type="ECO:0000256" key="7">
    <source>
        <dbReference type="ARBA" id="ARBA00022840"/>
    </source>
</evidence>
<name>A0A9D1J858_9BACT</name>
<keyword evidence="10 13" id="KW-0742">SOS response</keyword>
<evidence type="ECO:0000256" key="2">
    <source>
        <dbReference type="ARBA" id="ARBA00008533"/>
    </source>
</evidence>
<dbReference type="Pfam" id="PF00271">
    <property type="entry name" value="Helicase_C"/>
    <property type="match status" value="1"/>
</dbReference>